<name>B2KER4_ELUMP</name>
<dbReference type="GO" id="GO:0009103">
    <property type="term" value="P:lipopolysaccharide biosynthetic process"/>
    <property type="evidence" value="ECO:0007669"/>
    <property type="project" value="UniProtKB-KW"/>
</dbReference>
<dbReference type="SFLD" id="SFLDG01136">
    <property type="entry name" value="C1.6:_Phosphoserine_Phosphatas"/>
    <property type="match status" value="1"/>
</dbReference>
<evidence type="ECO:0000256" key="5">
    <source>
        <dbReference type="ARBA" id="ARBA00013066"/>
    </source>
</evidence>
<dbReference type="InterPro" id="IPR023214">
    <property type="entry name" value="HAD_sf"/>
</dbReference>
<dbReference type="GO" id="GO:0046872">
    <property type="term" value="F:metal ion binding"/>
    <property type="evidence" value="ECO:0007669"/>
    <property type="project" value="UniProtKB-KW"/>
</dbReference>
<evidence type="ECO:0000256" key="11">
    <source>
        <dbReference type="ARBA" id="ARBA00031051"/>
    </source>
</evidence>
<dbReference type="GO" id="GO:0019143">
    <property type="term" value="F:3-deoxy-manno-octulosonate-8-phosphatase activity"/>
    <property type="evidence" value="ECO:0007669"/>
    <property type="project" value="UniProtKB-EC"/>
</dbReference>
<comment type="catalytic activity">
    <reaction evidence="1">
        <text>3-deoxy-alpha-D-manno-2-octulosonate-8-phosphate + H2O = 3-deoxy-alpha-D-manno-oct-2-ulosonate + phosphate</text>
        <dbReference type="Rhea" id="RHEA:11500"/>
        <dbReference type="ChEBI" id="CHEBI:15377"/>
        <dbReference type="ChEBI" id="CHEBI:43474"/>
        <dbReference type="ChEBI" id="CHEBI:85985"/>
        <dbReference type="ChEBI" id="CHEBI:85986"/>
        <dbReference type="EC" id="3.1.3.45"/>
    </reaction>
</comment>
<feature type="binding site" evidence="12">
    <location>
        <position position="17"/>
    </location>
    <ligand>
        <name>Mg(2+)</name>
        <dbReference type="ChEBI" id="CHEBI:18420"/>
    </ligand>
</feature>
<dbReference type="InterPro" id="IPR010023">
    <property type="entry name" value="KdsC_fam"/>
</dbReference>
<dbReference type="HOGENOM" id="CLU_106694_0_1_0"/>
<comment type="subunit">
    <text evidence="4">Homotetramer.</text>
</comment>
<evidence type="ECO:0000256" key="9">
    <source>
        <dbReference type="ARBA" id="ARBA00022842"/>
    </source>
</evidence>
<evidence type="ECO:0000313" key="13">
    <source>
        <dbReference type="EMBL" id="ACC99010.1"/>
    </source>
</evidence>
<dbReference type="SFLD" id="SFLDG01138">
    <property type="entry name" value="C1.6.2:_Deoxy-d-mannose-octulo"/>
    <property type="match status" value="1"/>
</dbReference>
<evidence type="ECO:0000256" key="1">
    <source>
        <dbReference type="ARBA" id="ARBA00000898"/>
    </source>
</evidence>
<evidence type="ECO:0000256" key="7">
    <source>
        <dbReference type="ARBA" id="ARBA00022723"/>
    </source>
</evidence>
<keyword evidence="7 12" id="KW-0479">Metal-binding</keyword>
<comment type="cofactor">
    <cofactor evidence="2 12">
        <name>Mg(2+)</name>
        <dbReference type="ChEBI" id="CHEBI:18420"/>
    </cofactor>
</comment>
<sequence length="198" mass="22180">MKDIIERAKKIKMLITDVDGVLTKGEINLFVNEKGETDEVKQFAAVDGLAFMFLWEFNMPSAILTGRSHKTTVARAKDISVKYVYQGFLSKTFPFEEMLAKENLKPEEIVYIGDDIIDLPVLTKVGLAVCPSDGLDCVKECCQYITKAKGGKGCVREIVEIILKAQGKWDGLFERIKTGTWKRKPKIAPQVFTSDGTH</sequence>
<evidence type="ECO:0000256" key="6">
    <source>
        <dbReference type="ARBA" id="ARBA00020092"/>
    </source>
</evidence>
<dbReference type="Gene3D" id="3.40.50.1000">
    <property type="entry name" value="HAD superfamily/HAD-like"/>
    <property type="match status" value="1"/>
</dbReference>
<dbReference type="SUPFAM" id="SSF56784">
    <property type="entry name" value="HAD-like"/>
    <property type="match status" value="1"/>
</dbReference>
<dbReference type="EMBL" id="CP001055">
    <property type="protein sequence ID" value="ACC99010.1"/>
    <property type="molecule type" value="Genomic_DNA"/>
</dbReference>
<organism evidence="13 14">
    <name type="scientific">Elusimicrobium minutum (strain Pei191)</name>
    <dbReference type="NCBI Taxonomy" id="445932"/>
    <lineage>
        <taxon>Bacteria</taxon>
        <taxon>Pseudomonadati</taxon>
        <taxon>Elusimicrobiota</taxon>
        <taxon>Elusimicrobia</taxon>
        <taxon>Elusimicrobiales</taxon>
        <taxon>Elusimicrobiaceae</taxon>
        <taxon>Elusimicrobium</taxon>
    </lineage>
</organism>
<keyword evidence="8" id="KW-0378">Hydrolase</keyword>
<dbReference type="PIRSF" id="PIRSF006118">
    <property type="entry name" value="KDO8-P_Ptase"/>
    <property type="match status" value="1"/>
</dbReference>
<dbReference type="OrthoDB" id="9805604at2"/>
<dbReference type="Pfam" id="PF08282">
    <property type="entry name" value="Hydrolase_3"/>
    <property type="match status" value="1"/>
</dbReference>
<feature type="binding site" evidence="12">
    <location>
        <position position="19"/>
    </location>
    <ligand>
        <name>substrate</name>
    </ligand>
</feature>
<dbReference type="SFLD" id="SFLDS00003">
    <property type="entry name" value="Haloacid_Dehalogenase"/>
    <property type="match status" value="1"/>
</dbReference>
<comment type="similarity">
    <text evidence="3">Belongs to the KdsC family.</text>
</comment>
<dbReference type="STRING" id="445932.Emin_1462"/>
<dbReference type="KEGG" id="emi:Emin_1462"/>
<evidence type="ECO:0000256" key="8">
    <source>
        <dbReference type="ARBA" id="ARBA00022801"/>
    </source>
</evidence>
<accession>B2KER4</accession>
<dbReference type="FunFam" id="3.40.50.1000:FF:000029">
    <property type="entry name" value="3-deoxy-D-manno-octulosonate 8-phosphate phosphatase KdsC"/>
    <property type="match status" value="1"/>
</dbReference>
<dbReference type="RefSeq" id="WP_012415625.1">
    <property type="nucleotide sequence ID" value="NC_010644.1"/>
</dbReference>
<dbReference type="AlphaFoldDB" id="B2KER4"/>
<evidence type="ECO:0000256" key="12">
    <source>
        <dbReference type="PIRSR" id="PIRSR006118-2"/>
    </source>
</evidence>
<dbReference type="PANTHER" id="PTHR21485">
    <property type="entry name" value="HAD SUPERFAMILY MEMBERS CMAS AND KDSC"/>
    <property type="match status" value="1"/>
</dbReference>
<keyword evidence="9 12" id="KW-0460">Magnesium</keyword>
<dbReference type="GO" id="GO:0008781">
    <property type="term" value="F:N-acylneuraminate cytidylyltransferase activity"/>
    <property type="evidence" value="ECO:0007669"/>
    <property type="project" value="TreeGrafter"/>
</dbReference>
<dbReference type="InterPro" id="IPR050793">
    <property type="entry name" value="CMP-NeuNAc_synthase"/>
</dbReference>
<dbReference type="NCBIfam" id="TIGR01670">
    <property type="entry name" value="KdsC-phosphatas"/>
    <property type="match status" value="1"/>
</dbReference>
<evidence type="ECO:0000256" key="3">
    <source>
        <dbReference type="ARBA" id="ARBA00005893"/>
    </source>
</evidence>
<evidence type="ECO:0000256" key="4">
    <source>
        <dbReference type="ARBA" id="ARBA00011881"/>
    </source>
</evidence>
<reference evidence="13 14" key="1">
    <citation type="journal article" date="2009" name="Appl. Environ. Microbiol.">
        <title>Genomic analysis of 'Elusimicrobium minutum,' the first cultivated representative of the phylum 'Elusimicrobia' (formerly termite group 1).</title>
        <authorList>
            <person name="Herlemann D.P.R."/>
            <person name="Geissinger O."/>
            <person name="Ikeda-Ohtsubo W."/>
            <person name="Kunin V."/>
            <person name="Sun H."/>
            <person name="Lapidus A."/>
            <person name="Hugenholtz P."/>
            <person name="Brune A."/>
        </authorList>
    </citation>
    <scope>NUCLEOTIDE SEQUENCE [LARGE SCALE GENOMIC DNA]</scope>
    <source>
        <strain evidence="13 14">Pei191</strain>
    </source>
</reference>
<dbReference type="EC" id="3.1.3.45" evidence="5"/>
<feature type="binding site" evidence="12">
    <location>
        <position position="114"/>
    </location>
    <ligand>
        <name>Mg(2+)</name>
        <dbReference type="ChEBI" id="CHEBI:18420"/>
    </ligand>
</feature>
<gene>
    <name evidence="13" type="ordered locus">Emin_1462</name>
</gene>
<evidence type="ECO:0000256" key="10">
    <source>
        <dbReference type="ARBA" id="ARBA00022985"/>
    </source>
</evidence>
<proteinExistence type="inferred from homology"/>
<dbReference type="InterPro" id="IPR036412">
    <property type="entry name" value="HAD-like_sf"/>
</dbReference>
<protein>
    <recommendedName>
        <fullName evidence="6">3-deoxy-D-manno-octulosonate 8-phosphate phosphatase KdsC</fullName>
        <ecNumber evidence="5">3.1.3.45</ecNumber>
    </recommendedName>
    <alternativeName>
        <fullName evidence="11">KDO 8-P phosphatase</fullName>
    </alternativeName>
</protein>
<keyword evidence="10" id="KW-0448">Lipopolysaccharide biosynthesis</keyword>
<evidence type="ECO:0000313" key="14">
    <source>
        <dbReference type="Proteomes" id="UP000001029"/>
    </source>
</evidence>
<dbReference type="PANTHER" id="PTHR21485:SF6">
    <property type="entry name" value="N-ACYLNEURAMINATE CYTIDYLYLTRANSFERASE-RELATED"/>
    <property type="match status" value="1"/>
</dbReference>
<dbReference type="Proteomes" id="UP000001029">
    <property type="component" value="Chromosome"/>
</dbReference>
<evidence type="ECO:0000256" key="2">
    <source>
        <dbReference type="ARBA" id="ARBA00001946"/>
    </source>
</evidence>
<keyword evidence="14" id="KW-1185">Reference proteome</keyword>